<evidence type="ECO:0000256" key="3">
    <source>
        <dbReference type="ARBA" id="ARBA00023163"/>
    </source>
</evidence>
<protein>
    <submittedName>
        <fullName evidence="6">Transcriptional regulator KdgR</fullName>
    </submittedName>
</protein>
<dbReference type="PROSITE" id="PS51078">
    <property type="entry name" value="ICLR_ED"/>
    <property type="match status" value="1"/>
</dbReference>
<evidence type="ECO:0000256" key="2">
    <source>
        <dbReference type="ARBA" id="ARBA00023125"/>
    </source>
</evidence>
<organism evidence="6 7">
    <name type="scientific">Paenibacillus konkukensis</name>
    <dbReference type="NCBI Taxonomy" id="2020716"/>
    <lineage>
        <taxon>Bacteria</taxon>
        <taxon>Bacillati</taxon>
        <taxon>Bacillota</taxon>
        <taxon>Bacilli</taxon>
        <taxon>Bacillales</taxon>
        <taxon>Paenibacillaceae</taxon>
        <taxon>Paenibacillus</taxon>
    </lineage>
</organism>
<dbReference type="Gene3D" id="1.10.10.10">
    <property type="entry name" value="Winged helix-like DNA-binding domain superfamily/Winged helix DNA-binding domain"/>
    <property type="match status" value="1"/>
</dbReference>
<keyword evidence="1" id="KW-0805">Transcription regulation</keyword>
<name>A0ABY4RFC0_9BACL</name>
<dbReference type="Pfam" id="PF01614">
    <property type="entry name" value="IclR_C"/>
    <property type="match status" value="1"/>
</dbReference>
<evidence type="ECO:0000313" key="7">
    <source>
        <dbReference type="Proteomes" id="UP001057134"/>
    </source>
</evidence>
<evidence type="ECO:0000259" key="5">
    <source>
        <dbReference type="PROSITE" id="PS51078"/>
    </source>
</evidence>
<dbReference type="SUPFAM" id="SSF55781">
    <property type="entry name" value="GAF domain-like"/>
    <property type="match status" value="1"/>
</dbReference>
<accession>A0ABY4RFC0</accession>
<dbReference type="Proteomes" id="UP001057134">
    <property type="component" value="Chromosome"/>
</dbReference>
<dbReference type="EMBL" id="CP027059">
    <property type="protein sequence ID" value="UQZ81264.1"/>
    <property type="molecule type" value="Genomic_DNA"/>
</dbReference>
<dbReference type="PANTHER" id="PTHR30136">
    <property type="entry name" value="HELIX-TURN-HELIX TRANSCRIPTIONAL REGULATOR, ICLR FAMILY"/>
    <property type="match status" value="1"/>
</dbReference>
<keyword evidence="2" id="KW-0238">DNA-binding</keyword>
<gene>
    <name evidence="6" type="primary">kdgR_1</name>
    <name evidence="6" type="ORF">SK3146_00420</name>
</gene>
<dbReference type="InterPro" id="IPR036388">
    <property type="entry name" value="WH-like_DNA-bd_sf"/>
</dbReference>
<proteinExistence type="predicted"/>
<dbReference type="InterPro" id="IPR029016">
    <property type="entry name" value="GAF-like_dom_sf"/>
</dbReference>
<reference evidence="6" key="2">
    <citation type="journal article" date="2021" name="J Anim Sci Technol">
        <title>Complete genome sequence of Paenibacillus konkukensis sp. nov. SK3146 as a potential probiotic strain.</title>
        <authorList>
            <person name="Jung H.I."/>
            <person name="Park S."/>
            <person name="Niu K.M."/>
            <person name="Lee S.W."/>
            <person name="Kothari D."/>
            <person name="Yi K.J."/>
            <person name="Kim S.K."/>
        </authorList>
    </citation>
    <scope>NUCLEOTIDE SEQUENCE</scope>
    <source>
        <strain evidence="6">SK3146</strain>
    </source>
</reference>
<evidence type="ECO:0000313" key="6">
    <source>
        <dbReference type="EMBL" id="UQZ81264.1"/>
    </source>
</evidence>
<dbReference type="InterPro" id="IPR005471">
    <property type="entry name" value="Tscrpt_reg_IclR_N"/>
</dbReference>
<dbReference type="SMART" id="SM00346">
    <property type="entry name" value="HTH_ICLR"/>
    <property type="match status" value="1"/>
</dbReference>
<feature type="domain" description="IclR-ED" evidence="5">
    <location>
        <begin position="71"/>
        <end position="253"/>
    </location>
</feature>
<keyword evidence="3" id="KW-0804">Transcription</keyword>
<reference evidence="6" key="1">
    <citation type="submission" date="2018-02" db="EMBL/GenBank/DDBJ databases">
        <authorList>
            <person name="Kim S.-K."/>
            <person name="Jung H.-I."/>
            <person name="Lee S.-W."/>
        </authorList>
    </citation>
    <scope>NUCLEOTIDE SEQUENCE</scope>
    <source>
        <strain evidence="6">SK3146</strain>
    </source>
</reference>
<feature type="domain" description="HTH iclR-type" evidence="4">
    <location>
        <begin position="9"/>
        <end position="70"/>
    </location>
</feature>
<dbReference type="Gene3D" id="3.30.450.40">
    <property type="match status" value="1"/>
</dbReference>
<sequence>MSKSDFSPVKSADRVFDILEELIHHPHGITTHELGKRLGIAASSIHALIQTMVRRKYAKINEERKITLGTKFYEFAARYSNDPLLLHAKPVMKSLARQVNENIHLAVLDGLDIVYIACEQTTHPVRYHFEIGQTQKAYVTGVGKMLLSQYSDKAIRDMFASYHFEKLTEHTIDSVEMLAERLELIRRNGYSLDDSESYVGAKCYAAPIYDANGAMIASISISIPFLRADSAHDDAYVALIKEAGRQISALFGDR</sequence>
<dbReference type="InterPro" id="IPR050707">
    <property type="entry name" value="HTH_MetabolicPath_Reg"/>
</dbReference>
<dbReference type="RefSeq" id="WP_249863508.1">
    <property type="nucleotide sequence ID" value="NZ_CP027059.1"/>
</dbReference>
<evidence type="ECO:0000259" key="4">
    <source>
        <dbReference type="PROSITE" id="PS51077"/>
    </source>
</evidence>
<dbReference type="Pfam" id="PF09339">
    <property type="entry name" value="HTH_IclR"/>
    <property type="match status" value="1"/>
</dbReference>
<dbReference type="PROSITE" id="PS51077">
    <property type="entry name" value="HTH_ICLR"/>
    <property type="match status" value="1"/>
</dbReference>
<keyword evidence="7" id="KW-1185">Reference proteome</keyword>
<evidence type="ECO:0000256" key="1">
    <source>
        <dbReference type="ARBA" id="ARBA00023015"/>
    </source>
</evidence>
<dbReference type="PANTHER" id="PTHR30136:SF24">
    <property type="entry name" value="HTH-TYPE TRANSCRIPTIONAL REPRESSOR ALLR"/>
    <property type="match status" value="1"/>
</dbReference>
<dbReference type="InterPro" id="IPR036390">
    <property type="entry name" value="WH_DNA-bd_sf"/>
</dbReference>
<dbReference type="SUPFAM" id="SSF46785">
    <property type="entry name" value="Winged helix' DNA-binding domain"/>
    <property type="match status" value="1"/>
</dbReference>
<dbReference type="InterPro" id="IPR014757">
    <property type="entry name" value="Tscrpt_reg_IclR_C"/>
</dbReference>